<dbReference type="InterPro" id="IPR016024">
    <property type="entry name" value="ARM-type_fold"/>
</dbReference>
<dbReference type="GO" id="GO:0005829">
    <property type="term" value="C:cytosol"/>
    <property type="evidence" value="ECO:0007669"/>
    <property type="project" value="GOC"/>
</dbReference>
<dbReference type="SUPFAM" id="SSF48371">
    <property type="entry name" value="ARM repeat"/>
    <property type="match status" value="1"/>
</dbReference>
<dbReference type="PANTHER" id="PTHR21663:SF0">
    <property type="entry name" value="HEAT REPEAT-CONTAINING PROTEIN 5B"/>
    <property type="match status" value="1"/>
</dbReference>
<gene>
    <name evidence="1" type="ORF">DILT_LOCUS9194</name>
</gene>
<dbReference type="InterPro" id="IPR011989">
    <property type="entry name" value="ARM-like"/>
</dbReference>
<organism evidence="1 2">
    <name type="scientific">Dibothriocephalus latus</name>
    <name type="common">Fish tapeworm</name>
    <name type="synonym">Diphyllobothrium latum</name>
    <dbReference type="NCBI Taxonomy" id="60516"/>
    <lineage>
        <taxon>Eukaryota</taxon>
        <taxon>Metazoa</taxon>
        <taxon>Spiralia</taxon>
        <taxon>Lophotrochozoa</taxon>
        <taxon>Platyhelminthes</taxon>
        <taxon>Cestoda</taxon>
        <taxon>Eucestoda</taxon>
        <taxon>Diphyllobothriidea</taxon>
        <taxon>Diphyllobothriidae</taxon>
        <taxon>Dibothriocephalus</taxon>
    </lineage>
</organism>
<proteinExistence type="predicted"/>
<dbReference type="Proteomes" id="UP000281553">
    <property type="component" value="Unassembled WGS sequence"/>
</dbReference>
<dbReference type="Gene3D" id="1.25.10.10">
    <property type="entry name" value="Leucine-rich Repeat Variant"/>
    <property type="match status" value="1"/>
</dbReference>
<dbReference type="AlphaFoldDB" id="A0A3P7LQV4"/>
<dbReference type="EMBL" id="UYRU01056209">
    <property type="protein sequence ID" value="VDN13363.1"/>
    <property type="molecule type" value="Genomic_DNA"/>
</dbReference>
<dbReference type="InterPro" id="IPR040108">
    <property type="entry name" value="Laa1/Sip1/HEATR5"/>
</dbReference>
<dbReference type="GO" id="GO:0005794">
    <property type="term" value="C:Golgi apparatus"/>
    <property type="evidence" value="ECO:0007669"/>
    <property type="project" value="TreeGrafter"/>
</dbReference>
<evidence type="ECO:0000313" key="1">
    <source>
        <dbReference type="EMBL" id="VDN13363.1"/>
    </source>
</evidence>
<accession>A0A3P7LQV4</accession>
<name>A0A3P7LQV4_DIBLA</name>
<dbReference type="OrthoDB" id="192608at2759"/>
<sequence>MACGQHLSTSVGVLLAVAQDASAPLVQAWALHALALTAESGGPMFREFVQPSLKLVLRLLLKASFTATDVHISLAKLLGALITTLGPELQSSVAPKSNAGLICLSCCSILLEHPDPRVMAEGITNYQRLHMFAPHSVNLTQFAPHLYNCLLSKHLVLRRAAVACIRQMSQKEANEFCEAIGAAATATPGALVQKLETGPVPAAVAKPATSLPLEAILFSLLDVESHFRMRRDIEESLLSLLQSRGTLHLSGWIRILKQLLQASSRLLVLYIYLLSPVFRKPVTFKSLLLSH</sequence>
<reference evidence="1 2" key="1">
    <citation type="submission" date="2018-11" db="EMBL/GenBank/DDBJ databases">
        <authorList>
            <consortium name="Pathogen Informatics"/>
        </authorList>
    </citation>
    <scope>NUCLEOTIDE SEQUENCE [LARGE SCALE GENOMIC DNA]</scope>
</reference>
<keyword evidence="2" id="KW-1185">Reference proteome</keyword>
<dbReference type="GO" id="GO:0016020">
    <property type="term" value="C:membrane"/>
    <property type="evidence" value="ECO:0007669"/>
    <property type="project" value="TreeGrafter"/>
</dbReference>
<dbReference type="GO" id="GO:0006897">
    <property type="term" value="P:endocytosis"/>
    <property type="evidence" value="ECO:0007669"/>
    <property type="project" value="TreeGrafter"/>
</dbReference>
<dbReference type="PANTHER" id="PTHR21663">
    <property type="entry name" value="HYPOTHETICAL HEAT DOMAIN-CONTAINING"/>
    <property type="match status" value="1"/>
</dbReference>
<dbReference type="GO" id="GO:0042147">
    <property type="term" value="P:retrograde transport, endosome to Golgi"/>
    <property type="evidence" value="ECO:0007669"/>
    <property type="project" value="TreeGrafter"/>
</dbReference>
<evidence type="ECO:0000313" key="2">
    <source>
        <dbReference type="Proteomes" id="UP000281553"/>
    </source>
</evidence>
<dbReference type="GO" id="GO:0008104">
    <property type="term" value="P:intracellular protein localization"/>
    <property type="evidence" value="ECO:0007669"/>
    <property type="project" value="TreeGrafter"/>
</dbReference>
<dbReference type="GO" id="GO:0030139">
    <property type="term" value="C:endocytic vesicle"/>
    <property type="evidence" value="ECO:0007669"/>
    <property type="project" value="TreeGrafter"/>
</dbReference>
<protein>
    <submittedName>
        <fullName evidence="1">Uncharacterized protein</fullName>
    </submittedName>
</protein>